<dbReference type="InterPro" id="IPR036249">
    <property type="entry name" value="Thioredoxin-like_sf"/>
</dbReference>
<dbReference type="EMBL" id="KT124228">
    <property type="protein sequence ID" value="AKY03460.1"/>
    <property type="molecule type" value="Genomic_DNA"/>
</dbReference>
<organism evidence="2 3">
    <name type="scientific">Streptomyces phage Danzina</name>
    <dbReference type="NCBI Taxonomy" id="1690427"/>
    <lineage>
        <taxon>Viruses</taxon>
        <taxon>Duplodnaviria</taxon>
        <taxon>Heunggongvirae</taxon>
        <taxon>Uroviricota</taxon>
        <taxon>Caudoviricetes</taxon>
        <taxon>Arquatrovirinae</taxon>
        <taxon>Likavirus</taxon>
        <taxon>Likavirus danzina</taxon>
    </lineage>
</organism>
<keyword evidence="3" id="KW-1185">Reference proteome</keyword>
<evidence type="ECO:0000313" key="3">
    <source>
        <dbReference type="Proteomes" id="UP000225844"/>
    </source>
</evidence>
<dbReference type="Gene3D" id="3.40.30.10">
    <property type="entry name" value="Glutaredoxin"/>
    <property type="match status" value="1"/>
</dbReference>
<proteinExistence type="predicted"/>
<evidence type="ECO:0000259" key="1">
    <source>
        <dbReference type="Pfam" id="PF00085"/>
    </source>
</evidence>
<reference evidence="2 3" key="1">
    <citation type="submission" date="2015-06" db="EMBL/GenBank/DDBJ databases">
        <authorList>
            <person name="Zinanti J.F."/>
            <person name="Ahmed T."/>
            <person name="Alvarez G.E."/>
            <person name="Cox E.C."/>
            <person name="Garcia C."/>
            <person name="Layton S.R."/>
            <person name="Bhuiyan S."/>
            <person name="Donegan-Quick R."/>
            <person name="Benjamin R.C."/>
            <person name="Hughes L.E."/>
            <person name="Bradley K.W."/>
            <person name="Asai D.J."/>
            <person name="Bowman C.A."/>
            <person name="Russell D.A."/>
            <person name="Pope W.H."/>
            <person name="Jacobs-Sera D."/>
            <person name="Hendrix R.W."/>
            <person name="Hatfull G.F."/>
        </authorList>
    </citation>
    <scope>NUCLEOTIDE SEQUENCE [LARGE SCALE GENOMIC DNA]</scope>
</reference>
<sequence>MLYFSSPMCRPCRSFGPLLTKELEARDIEPERIDVTTEAGLALADEYSVIAVPTVVIENDGKEVRRFGVLLGDPLLDALGVLD</sequence>
<gene>
    <name evidence="2" type="ORF">SEA_DANZINA_5</name>
</gene>
<accession>A0A0K1Y8M4</accession>
<name>A0A0K1Y8M4_9CAUD</name>
<evidence type="ECO:0000313" key="2">
    <source>
        <dbReference type="EMBL" id="AKY03460.1"/>
    </source>
</evidence>
<feature type="domain" description="Thioredoxin" evidence="1">
    <location>
        <begin position="2"/>
        <end position="67"/>
    </location>
</feature>
<dbReference type="Proteomes" id="UP000225844">
    <property type="component" value="Segment"/>
</dbReference>
<dbReference type="InterPro" id="IPR013766">
    <property type="entry name" value="Thioredoxin_domain"/>
</dbReference>
<protein>
    <submittedName>
        <fullName evidence="2">Thioredoxin</fullName>
    </submittedName>
</protein>
<dbReference type="CDD" id="cd02947">
    <property type="entry name" value="TRX_family"/>
    <property type="match status" value="1"/>
</dbReference>
<dbReference type="Pfam" id="PF00085">
    <property type="entry name" value="Thioredoxin"/>
    <property type="match status" value="1"/>
</dbReference>
<dbReference type="SUPFAM" id="SSF52833">
    <property type="entry name" value="Thioredoxin-like"/>
    <property type="match status" value="1"/>
</dbReference>